<name>A0ABP9D556_9ACTN</name>
<sequence length="93" mass="10150">MVDVTAGPYSARMNLRTKKTSAALLKGAIVLTGVALYRAARGWQLEADPVFFVFVVLFLGSVGYTWWWYGDSPKAVAVRANAEAKKAARQQLG</sequence>
<evidence type="ECO:0000313" key="2">
    <source>
        <dbReference type="EMBL" id="GAA4830277.1"/>
    </source>
</evidence>
<keyword evidence="4" id="KW-1185">Reference proteome</keyword>
<feature type="transmembrane region" description="Helical" evidence="1">
    <location>
        <begin position="49"/>
        <end position="69"/>
    </location>
</feature>
<proteinExistence type="predicted"/>
<reference evidence="4" key="2">
    <citation type="journal article" date="2019" name="Int. J. Syst. Evol. Microbiol.">
        <title>The Global Catalogue of Microorganisms (GCM) 10K type strain sequencing project: providing services to taxonomists for standard genome sequencing and annotation.</title>
        <authorList>
            <consortium name="The Broad Institute Genomics Platform"/>
            <consortium name="The Broad Institute Genome Sequencing Center for Infectious Disease"/>
            <person name="Wu L."/>
            <person name="Ma J."/>
        </authorList>
    </citation>
    <scope>NUCLEOTIDE SEQUENCE [LARGE SCALE GENOMIC DNA]</scope>
    <source>
        <strain evidence="4">JCM 13006</strain>
    </source>
</reference>
<feature type="transmembrane region" description="Helical" evidence="1">
    <location>
        <begin position="20"/>
        <end position="37"/>
    </location>
</feature>
<dbReference type="EMBL" id="BAABIS010000001">
    <property type="protein sequence ID" value="GAA4885810.1"/>
    <property type="molecule type" value="Genomic_DNA"/>
</dbReference>
<dbReference type="Proteomes" id="UP001501752">
    <property type="component" value="Unassembled WGS sequence"/>
</dbReference>
<dbReference type="EMBL" id="BAABIS010000001">
    <property type="protein sequence ID" value="GAA4830277.1"/>
    <property type="molecule type" value="Genomic_DNA"/>
</dbReference>
<reference evidence="2" key="1">
    <citation type="journal article" date="2014" name="Int. J. Syst. Evol. Microbiol.">
        <title>Complete genome of a new Firmicutes species belonging to the dominant human colonic microbiota ('Ruminococcus bicirculans') reveals two chromosomes and a selective capacity to utilize plant glucans.</title>
        <authorList>
            <consortium name="NISC Comparative Sequencing Program"/>
            <person name="Wegmann U."/>
            <person name="Louis P."/>
            <person name="Goesmann A."/>
            <person name="Henrissat B."/>
            <person name="Duncan S.H."/>
            <person name="Flint H.J."/>
        </authorList>
    </citation>
    <scope>NUCLEOTIDE SEQUENCE</scope>
    <source>
        <strain evidence="2">JCM 13006</strain>
    </source>
</reference>
<evidence type="ECO:0000256" key="1">
    <source>
        <dbReference type="SAM" id="Phobius"/>
    </source>
</evidence>
<evidence type="ECO:0000313" key="4">
    <source>
        <dbReference type="Proteomes" id="UP001501752"/>
    </source>
</evidence>
<evidence type="ECO:0000313" key="3">
    <source>
        <dbReference type="EMBL" id="GAA4885810.1"/>
    </source>
</evidence>
<organism evidence="2 4">
    <name type="scientific">Kitasatospora terrestris</name>
    <dbReference type="NCBI Taxonomy" id="258051"/>
    <lineage>
        <taxon>Bacteria</taxon>
        <taxon>Bacillati</taxon>
        <taxon>Actinomycetota</taxon>
        <taxon>Actinomycetes</taxon>
        <taxon>Kitasatosporales</taxon>
        <taxon>Streptomycetaceae</taxon>
        <taxon>Kitasatospora</taxon>
    </lineage>
</organism>
<protein>
    <recommendedName>
        <fullName evidence="5">Holin</fullName>
    </recommendedName>
</protein>
<reference evidence="2" key="3">
    <citation type="submission" date="2023-12" db="EMBL/GenBank/DDBJ databases">
        <authorList>
            <person name="Sun Q."/>
            <person name="Inoue M."/>
        </authorList>
    </citation>
    <scope>NUCLEOTIDE SEQUENCE</scope>
    <source>
        <strain evidence="2">JCM 13006</strain>
    </source>
</reference>
<keyword evidence="1" id="KW-0812">Transmembrane</keyword>
<gene>
    <name evidence="2" type="ORF">GCM10023235_00270</name>
    <name evidence="3" type="ORF">GCM10023235_78640</name>
</gene>
<evidence type="ECO:0008006" key="5">
    <source>
        <dbReference type="Google" id="ProtNLM"/>
    </source>
</evidence>
<accession>A0ABP9D556</accession>
<comment type="caution">
    <text evidence="2">The sequence shown here is derived from an EMBL/GenBank/DDBJ whole genome shotgun (WGS) entry which is preliminary data.</text>
</comment>
<keyword evidence="1" id="KW-0472">Membrane</keyword>
<keyword evidence="1" id="KW-1133">Transmembrane helix</keyword>